<dbReference type="Gene3D" id="1.20.120.450">
    <property type="entry name" value="dinb family like domain"/>
    <property type="match status" value="1"/>
</dbReference>
<organism evidence="2 3">
    <name type="scientific">Oceanobacillus kimchii</name>
    <dbReference type="NCBI Taxonomy" id="746691"/>
    <lineage>
        <taxon>Bacteria</taxon>
        <taxon>Bacillati</taxon>
        <taxon>Bacillota</taxon>
        <taxon>Bacilli</taxon>
        <taxon>Bacillales</taxon>
        <taxon>Bacillaceae</taxon>
        <taxon>Oceanobacillus</taxon>
    </lineage>
</organism>
<dbReference type="SUPFAM" id="SSF109854">
    <property type="entry name" value="DinB/YfiT-like putative metalloenzymes"/>
    <property type="match status" value="1"/>
</dbReference>
<dbReference type="EMBL" id="BSKO01000001">
    <property type="protein sequence ID" value="GLO64471.1"/>
    <property type="molecule type" value="Genomic_DNA"/>
</dbReference>
<dbReference type="Pfam" id="PF12867">
    <property type="entry name" value="DinB_2"/>
    <property type="match status" value="1"/>
</dbReference>
<proteinExistence type="predicted"/>
<evidence type="ECO:0000259" key="1">
    <source>
        <dbReference type="Pfam" id="PF12867"/>
    </source>
</evidence>
<dbReference type="InterPro" id="IPR024775">
    <property type="entry name" value="DinB-like"/>
</dbReference>
<protein>
    <submittedName>
        <fullName evidence="2">Formate dehydrogenase</fullName>
    </submittedName>
</protein>
<comment type="caution">
    <text evidence="2">The sequence shown here is derived from an EMBL/GenBank/DDBJ whole genome shotgun (WGS) entry which is preliminary data.</text>
</comment>
<sequence length="153" mass="17848">MREGQLFEQMKLWRDWTVEFLRTIPEAYVDIIPEGHNNSIRWNAGHILVGWDNTMFPAVNEQRKIPLSYHLLFPSGSNPGDWKEQPPSMNKLINHLEEQPFRIEQACSGHLNDPLKESFLGMKTLGDMVVFHMNHENLHMGVIKSMKQILIDK</sequence>
<evidence type="ECO:0000313" key="2">
    <source>
        <dbReference type="EMBL" id="GLO64471.1"/>
    </source>
</evidence>
<reference evidence="2 3" key="1">
    <citation type="submission" date="2023-02" db="EMBL/GenBank/DDBJ databases">
        <title>Oceanobacillus kimchii IFOP_LL358 isolated form Alexandrium catenella lab strain.</title>
        <authorList>
            <person name="Gajardo G."/>
            <person name="Ueki S."/>
            <person name="Maruyama F."/>
        </authorList>
    </citation>
    <scope>NUCLEOTIDE SEQUENCE [LARGE SCALE GENOMIC DNA]</scope>
    <source>
        <strain evidence="2 3">IFOP_LL358</strain>
    </source>
</reference>
<feature type="domain" description="DinB-like" evidence="1">
    <location>
        <begin position="14"/>
        <end position="143"/>
    </location>
</feature>
<name>A0ABQ5TEE5_9BACI</name>
<gene>
    <name evidence="2" type="ORF">MACH08_02550</name>
</gene>
<accession>A0ABQ5TEE5</accession>
<evidence type="ECO:0000313" key="3">
    <source>
        <dbReference type="Proteomes" id="UP001275436"/>
    </source>
</evidence>
<dbReference type="InterPro" id="IPR034660">
    <property type="entry name" value="DinB/YfiT-like"/>
</dbReference>
<keyword evidence="3" id="KW-1185">Reference proteome</keyword>
<dbReference type="RefSeq" id="WP_077596787.1">
    <property type="nucleotide sequence ID" value="NZ_BSKO01000001.1"/>
</dbReference>
<dbReference type="Proteomes" id="UP001275436">
    <property type="component" value="Unassembled WGS sequence"/>
</dbReference>